<name>A0A9W5TBX5_BABOV</name>
<dbReference type="GO" id="GO:0071424">
    <property type="term" value="F:rRNA (cytosine-N4-)-methyltransferase activity"/>
    <property type="evidence" value="ECO:0007669"/>
    <property type="project" value="TreeGrafter"/>
</dbReference>
<dbReference type="AlphaFoldDB" id="A0A9W5TBX5"/>
<organism evidence="7 8">
    <name type="scientific">Babesia ovis</name>
    <dbReference type="NCBI Taxonomy" id="5869"/>
    <lineage>
        <taxon>Eukaryota</taxon>
        <taxon>Sar</taxon>
        <taxon>Alveolata</taxon>
        <taxon>Apicomplexa</taxon>
        <taxon>Aconoidasida</taxon>
        <taxon>Piroplasmida</taxon>
        <taxon>Babesiidae</taxon>
        <taxon>Babesia</taxon>
    </lineage>
</organism>
<dbReference type="InterPro" id="IPR029063">
    <property type="entry name" value="SAM-dependent_MTases_sf"/>
</dbReference>
<protein>
    <submittedName>
        <fullName evidence="7">S-adenosyl-methyltransferase</fullName>
    </submittedName>
</protein>
<evidence type="ECO:0000313" key="7">
    <source>
        <dbReference type="EMBL" id="GFE55342.1"/>
    </source>
</evidence>
<feature type="chain" id="PRO_5040936819" evidence="6">
    <location>
        <begin position="30"/>
        <end position="426"/>
    </location>
</feature>
<comment type="caution">
    <text evidence="7">The sequence shown here is derived from an EMBL/GenBank/DDBJ whole genome shotgun (WGS) entry which is preliminary data.</text>
</comment>
<feature type="compositionally biased region" description="Acidic residues" evidence="5">
    <location>
        <begin position="71"/>
        <end position="81"/>
    </location>
</feature>
<keyword evidence="4" id="KW-0949">S-adenosyl-L-methionine</keyword>
<evidence type="ECO:0000256" key="4">
    <source>
        <dbReference type="ARBA" id="ARBA00022691"/>
    </source>
</evidence>
<dbReference type="GO" id="GO:0070475">
    <property type="term" value="P:rRNA base methylation"/>
    <property type="evidence" value="ECO:0007669"/>
    <property type="project" value="TreeGrafter"/>
</dbReference>
<comment type="similarity">
    <text evidence="1">Belongs to the methyltransferase superfamily. RsmH family.</text>
</comment>
<evidence type="ECO:0000256" key="2">
    <source>
        <dbReference type="ARBA" id="ARBA00022603"/>
    </source>
</evidence>
<sequence>MVASDHWRRQMRATSVWVFYLASFQLTSAYVVPQGIQRILNRLPVQCVTLYTSGRQQRNHELSASASGSDIDSDSDDDVEDQGLYSRTTTRCEDSTGSYLPHEPVMLKESLEMLVTDPDGRYLDLTLGYGGHAEAILQLLSPKGSLVALDRDPEAVYHTSQRLGAYVSSGQLIPVIGTFRNLQRVLESQSLPLEGYTGIIADLGVSSHQLDSSKRGFAYNSDGPLDMRMSNPQHDPFHAGDGIDRTSSLETGNTAYKLVNRSREQDLASILREYGEEPRAAIIARRIIERRQRLGQIATTFELRDTILSCVRGNHKAGMKTLSRVFQALRIYVNDELDELQSLMDYAPSLLHRKNGRFAVIAYHSLEDRIVKHAFSALQSSSEMTPDKGTYSVLTKKCVTPTAEESRRNQKARSAKLRCLQRCQNK</sequence>
<evidence type="ECO:0000313" key="8">
    <source>
        <dbReference type="Proteomes" id="UP001057455"/>
    </source>
</evidence>
<dbReference type="SUPFAM" id="SSF81799">
    <property type="entry name" value="Putative methyltransferase TM0872, insert domain"/>
    <property type="match status" value="1"/>
</dbReference>
<keyword evidence="8" id="KW-1185">Reference proteome</keyword>
<evidence type="ECO:0000256" key="3">
    <source>
        <dbReference type="ARBA" id="ARBA00022679"/>
    </source>
</evidence>
<feature type="signal peptide" evidence="6">
    <location>
        <begin position="1"/>
        <end position="29"/>
    </location>
</feature>
<dbReference type="Proteomes" id="UP001057455">
    <property type="component" value="Unassembled WGS sequence"/>
</dbReference>
<feature type="region of interest" description="Disordered" evidence="5">
    <location>
        <begin position="59"/>
        <end position="98"/>
    </location>
</feature>
<dbReference type="Pfam" id="PF01795">
    <property type="entry name" value="Methyltransf_5"/>
    <property type="match status" value="1"/>
</dbReference>
<evidence type="ECO:0000256" key="6">
    <source>
        <dbReference type="SAM" id="SignalP"/>
    </source>
</evidence>
<accession>A0A9W5TBX5</accession>
<reference evidence="7" key="1">
    <citation type="submission" date="2019-12" db="EMBL/GenBank/DDBJ databases">
        <title>Genome sequence of Babesia ovis.</title>
        <authorList>
            <person name="Yamagishi J."/>
            <person name="Sevinc F."/>
            <person name="Xuan X."/>
        </authorList>
    </citation>
    <scope>NUCLEOTIDE SEQUENCE</scope>
    <source>
        <strain evidence="7">Selcuk</strain>
    </source>
</reference>
<dbReference type="NCBIfam" id="TIGR00006">
    <property type="entry name" value="16S rRNA (cytosine(1402)-N(4))-methyltransferase RsmH"/>
    <property type="match status" value="1"/>
</dbReference>
<keyword evidence="2" id="KW-0489">Methyltransferase</keyword>
<keyword evidence="6" id="KW-0732">Signal</keyword>
<dbReference type="InterPro" id="IPR002903">
    <property type="entry name" value="RsmH"/>
</dbReference>
<evidence type="ECO:0000256" key="1">
    <source>
        <dbReference type="ARBA" id="ARBA00010396"/>
    </source>
</evidence>
<dbReference type="Gene3D" id="1.10.150.170">
    <property type="entry name" value="Putative methyltransferase TM0872, insert domain"/>
    <property type="match status" value="1"/>
</dbReference>
<keyword evidence="3" id="KW-0808">Transferase</keyword>
<dbReference type="PANTHER" id="PTHR11265:SF0">
    <property type="entry name" value="12S RRNA N4-METHYLCYTIDINE METHYLTRANSFERASE"/>
    <property type="match status" value="1"/>
</dbReference>
<proteinExistence type="inferred from homology"/>
<dbReference type="InterPro" id="IPR023397">
    <property type="entry name" value="SAM-dep_MeTrfase_MraW_recog"/>
</dbReference>
<dbReference type="HAMAP" id="MF_01007">
    <property type="entry name" value="16SrRNA_methyltr_H"/>
    <property type="match status" value="1"/>
</dbReference>
<dbReference type="EMBL" id="BLIY01000020">
    <property type="protein sequence ID" value="GFE55342.1"/>
    <property type="molecule type" value="Genomic_DNA"/>
</dbReference>
<dbReference type="OrthoDB" id="439808at2759"/>
<evidence type="ECO:0000256" key="5">
    <source>
        <dbReference type="SAM" id="MobiDB-lite"/>
    </source>
</evidence>
<dbReference type="PANTHER" id="PTHR11265">
    <property type="entry name" value="S-ADENOSYL-METHYLTRANSFERASE MRAW"/>
    <property type="match status" value="1"/>
</dbReference>
<dbReference type="Gene3D" id="3.40.50.150">
    <property type="entry name" value="Vaccinia Virus protein VP39"/>
    <property type="match status" value="1"/>
</dbReference>
<gene>
    <name evidence="7" type="ORF">BaOVIS_027460</name>
</gene>
<dbReference type="SUPFAM" id="SSF53335">
    <property type="entry name" value="S-adenosyl-L-methionine-dependent methyltransferases"/>
    <property type="match status" value="1"/>
</dbReference>